<feature type="domain" description="Contractile injection system tube protein N-terminal" evidence="1">
    <location>
        <begin position="21"/>
        <end position="218"/>
    </location>
</feature>
<evidence type="ECO:0000313" key="3">
    <source>
        <dbReference type="Proteomes" id="UP000318126"/>
    </source>
</evidence>
<comment type="caution">
    <text evidence="2">The sequence shown here is derived from an EMBL/GenBank/DDBJ whole genome shotgun (WGS) entry which is preliminary data.</text>
</comment>
<evidence type="ECO:0000259" key="1">
    <source>
        <dbReference type="Pfam" id="PF19266"/>
    </source>
</evidence>
<keyword evidence="3" id="KW-1185">Reference proteome</keyword>
<proteinExistence type="predicted"/>
<dbReference type="OrthoDB" id="9815939at2"/>
<organism evidence="2 3">
    <name type="scientific">Shewanella hanedai</name>
    <name type="common">Alteromonas hanedai</name>
    <dbReference type="NCBI Taxonomy" id="25"/>
    <lineage>
        <taxon>Bacteria</taxon>
        <taxon>Pseudomonadati</taxon>
        <taxon>Pseudomonadota</taxon>
        <taxon>Gammaproteobacteria</taxon>
        <taxon>Alteromonadales</taxon>
        <taxon>Shewanellaceae</taxon>
        <taxon>Shewanella</taxon>
    </lineage>
</organism>
<sequence>MALQLITSAMDGIKGIKESTLEVRAFSDKARKNRIPDGGFRAQISPASLVVEYKNNIEGLPGINSVGAELEFNFIESKVIKFKLILTNSSVFHYSGKSVFNLSNQYFKDGGKIPNTDGEVLALNDIKGKGGTVVEGVERFINLTTQQSLKIQSSTDPQAVYLGLVWGDIFSKANNQIGGTKRNNVHPCYLESVAVNYSQFSPFGSPLRAELDCVFKEDG</sequence>
<protein>
    <recommendedName>
        <fullName evidence="1">Contractile injection system tube protein N-terminal domain-containing protein</fullName>
    </recommendedName>
</protein>
<dbReference type="EMBL" id="VKGK01000026">
    <property type="protein sequence ID" value="TRY12823.1"/>
    <property type="molecule type" value="Genomic_DNA"/>
</dbReference>
<gene>
    <name evidence="2" type="ORF">FN961_18560</name>
</gene>
<dbReference type="Proteomes" id="UP000318126">
    <property type="component" value="Unassembled WGS sequence"/>
</dbReference>
<evidence type="ECO:0000313" key="2">
    <source>
        <dbReference type="EMBL" id="TRY12823.1"/>
    </source>
</evidence>
<dbReference type="Pfam" id="PF19266">
    <property type="entry name" value="CIS_tube"/>
    <property type="match status" value="1"/>
</dbReference>
<dbReference type="AlphaFoldDB" id="A0A553JK35"/>
<name>A0A553JK35_SHEHA</name>
<dbReference type="RefSeq" id="WP_144041674.1">
    <property type="nucleotide sequence ID" value="NZ_BMPL01000024.1"/>
</dbReference>
<reference evidence="3" key="1">
    <citation type="submission" date="2019-07" db="EMBL/GenBank/DDBJ databases">
        <title>Shewanella sp. YLB-08 draft genomic sequence.</title>
        <authorList>
            <person name="Yu L."/>
        </authorList>
    </citation>
    <scope>NUCLEOTIDE SEQUENCE [LARGE SCALE GENOMIC DNA]</scope>
    <source>
        <strain evidence="3">JCM 20706</strain>
    </source>
</reference>
<dbReference type="InterPro" id="IPR045361">
    <property type="entry name" value="CIS_tube_prot_N"/>
</dbReference>
<accession>A0A553JK35</accession>